<dbReference type="InterPro" id="IPR009542">
    <property type="entry name" value="Spc1/SPCS1"/>
</dbReference>
<proteinExistence type="inferred from homology"/>
<name>A0AAN6IVM1_EXODE</name>
<protein>
    <recommendedName>
        <fullName evidence="3">Signal peptidase complex subunit 1</fullName>
    </recommendedName>
</protein>
<keyword evidence="6 9" id="KW-1133">Transmembrane helix</keyword>
<comment type="caution">
    <text evidence="10">The sequence shown here is derived from an EMBL/GenBank/DDBJ whole genome shotgun (WGS) entry which is preliminary data.</text>
</comment>
<evidence type="ECO:0000256" key="6">
    <source>
        <dbReference type="ARBA" id="ARBA00022989"/>
    </source>
</evidence>
<gene>
    <name evidence="10" type="ORF">HRR80_003025</name>
</gene>
<evidence type="ECO:0000256" key="5">
    <source>
        <dbReference type="ARBA" id="ARBA00022824"/>
    </source>
</evidence>
<evidence type="ECO:0000313" key="10">
    <source>
        <dbReference type="EMBL" id="KAJ8992984.1"/>
    </source>
</evidence>
<feature type="transmembrane region" description="Helical" evidence="9">
    <location>
        <begin position="27"/>
        <end position="45"/>
    </location>
</feature>
<keyword evidence="4 9" id="KW-0812">Transmembrane</keyword>
<comment type="function">
    <text evidence="8">Component of the signal peptidase complex (SPC) which catalyzes the cleavage of N-terminal signal sequences from nascent proteins as they are translocated into the lumen of the endoplasmic reticulum. Dispensable for SPC enzymatic activity.</text>
</comment>
<comment type="similarity">
    <text evidence="2">Belongs to the SPCS1 family.</text>
</comment>
<evidence type="ECO:0000256" key="2">
    <source>
        <dbReference type="ARBA" id="ARBA00005245"/>
    </source>
</evidence>
<accession>A0AAN6IVM1</accession>
<dbReference type="GO" id="GO:0045047">
    <property type="term" value="P:protein targeting to ER"/>
    <property type="evidence" value="ECO:0007669"/>
    <property type="project" value="TreeGrafter"/>
</dbReference>
<feature type="transmembrane region" description="Helical" evidence="9">
    <location>
        <begin position="52"/>
        <end position="71"/>
    </location>
</feature>
<keyword evidence="5" id="KW-0256">Endoplasmic reticulum</keyword>
<dbReference type="Pfam" id="PF06645">
    <property type="entry name" value="SPC12"/>
    <property type="match status" value="1"/>
</dbReference>
<keyword evidence="7 9" id="KW-0472">Membrane</keyword>
<dbReference type="GO" id="GO:0006465">
    <property type="term" value="P:signal peptide processing"/>
    <property type="evidence" value="ECO:0007669"/>
    <property type="project" value="InterPro"/>
</dbReference>
<evidence type="ECO:0000256" key="7">
    <source>
        <dbReference type="ARBA" id="ARBA00023136"/>
    </source>
</evidence>
<comment type="subcellular location">
    <subcellularLocation>
        <location evidence="1">Endoplasmic reticulum membrane</location>
        <topology evidence="1">Multi-pass membrane protein</topology>
    </subcellularLocation>
</comment>
<organism evidence="10 11">
    <name type="scientific">Exophiala dermatitidis</name>
    <name type="common">Black yeast-like fungus</name>
    <name type="synonym">Wangiella dermatitidis</name>
    <dbReference type="NCBI Taxonomy" id="5970"/>
    <lineage>
        <taxon>Eukaryota</taxon>
        <taxon>Fungi</taxon>
        <taxon>Dikarya</taxon>
        <taxon>Ascomycota</taxon>
        <taxon>Pezizomycotina</taxon>
        <taxon>Eurotiomycetes</taxon>
        <taxon>Chaetothyriomycetidae</taxon>
        <taxon>Chaetothyriales</taxon>
        <taxon>Herpotrichiellaceae</taxon>
        <taxon>Exophiala</taxon>
    </lineage>
</organism>
<dbReference type="PANTHER" id="PTHR13202">
    <property type="entry name" value="MICROSOMAL SIGNAL PEPTIDASE 12 KDA SUBUNIT"/>
    <property type="match status" value="1"/>
</dbReference>
<dbReference type="AlphaFoldDB" id="A0AAN6IVM1"/>
<evidence type="ECO:0000256" key="9">
    <source>
        <dbReference type="SAM" id="Phobius"/>
    </source>
</evidence>
<evidence type="ECO:0000313" key="11">
    <source>
        <dbReference type="Proteomes" id="UP001161757"/>
    </source>
</evidence>
<evidence type="ECO:0000256" key="8">
    <source>
        <dbReference type="ARBA" id="ARBA00045204"/>
    </source>
</evidence>
<dbReference type="Proteomes" id="UP001161757">
    <property type="component" value="Unassembled WGS sequence"/>
</dbReference>
<dbReference type="GO" id="GO:0005787">
    <property type="term" value="C:signal peptidase complex"/>
    <property type="evidence" value="ECO:0007669"/>
    <property type="project" value="InterPro"/>
</dbReference>
<evidence type="ECO:0000256" key="3">
    <source>
        <dbReference type="ARBA" id="ARBA00017059"/>
    </source>
</evidence>
<reference evidence="10" key="1">
    <citation type="submission" date="2023-01" db="EMBL/GenBank/DDBJ databases">
        <title>Exophiala dermititidis isolated from Cystic Fibrosis Patient.</title>
        <authorList>
            <person name="Kurbessoian T."/>
            <person name="Crocker A."/>
            <person name="Murante D."/>
            <person name="Hogan D.A."/>
            <person name="Stajich J.E."/>
        </authorList>
    </citation>
    <scope>NUCLEOTIDE SEQUENCE</scope>
    <source>
        <strain evidence="10">Ex8</strain>
    </source>
</reference>
<evidence type="ECO:0000256" key="4">
    <source>
        <dbReference type="ARBA" id="ARBA00022692"/>
    </source>
</evidence>
<dbReference type="EMBL" id="JAJGCB010000004">
    <property type="protein sequence ID" value="KAJ8992984.1"/>
    <property type="molecule type" value="Genomic_DNA"/>
</dbReference>
<evidence type="ECO:0000256" key="1">
    <source>
        <dbReference type="ARBA" id="ARBA00004477"/>
    </source>
</evidence>
<sequence length="101" mass="11151">MDAVVTQIQDLFEGQIDFDGQYLAEQLYSSILSIFSVVALIAGYIQQDIFLTMWIALAGTLTAMFLVVPPWPVFNRHPQPWLGSKASLPPGGILVRDGKGR</sequence>
<dbReference type="PANTHER" id="PTHR13202:SF0">
    <property type="entry name" value="SIGNAL PEPTIDASE COMPLEX SUBUNIT 1"/>
    <property type="match status" value="1"/>
</dbReference>